<dbReference type="Proteomes" id="UP000239772">
    <property type="component" value="Unassembled WGS sequence"/>
</dbReference>
<reference evidence="3" key="1">
    <citation type="submission" date="2018-03" db="EMBL/GenBank/DDBJ databases">
        <authorList>
            <person name="Sun L."/>
            <person name="Liu H."/>
            <person name="Chen W."/>
            <person name="Huang K."/>
            <person name="Liu W."/>
            <person name="Gao X."/>
        </authorList>
    </citation>
    <scope>NUCLEOTIDE SEQUENCE [LARGE SCALE GENOMIC DNA]</scope>
    <source>
        <strain evidence="3">SH9</strain>
    </source>
</reference>
<dbReference type="Pfam" id="PF13439">
    <property type="entry name" value="Glyco_transf_4"/>
    <property type="match status" value="1"/>
</dbReference>
<proteinExistence type="predicted"/>
<keyword evidence="3" id="KW-1185">Reference proteome</keyword>
<dbReference type="Gene3D" id="3.40.50.2000">
    <property type="entry name" value="Glycogen Phosphorylase B"/>
    <property type="match status" value="2"/>
</dbReference>
<dbReference type="Pfam" id="PF13692">
    <property type="entry name" value="Glyco_trans_1_4"/>
    <property type="match status" value="1"/>
</dbReference>
<keyword evidence="2" id="KW-0328">Glycosyltransferase</keyword>
<keyword evidence="2" id="KW-0808">Transferase</keyword>
<accession>A0A2T1HN48</accession>
<evidence type="ECO:0000313" key="3">
    <source>
        <dbReference type="Proteomes" id="UP000239772"/>
    </source>
</evidence>
<protein>
    <submittedName>
        <fullName evidence="2">Alpha-mannosyltransferase</fullName>
    </submittedName>
</protein>
<evidence type="ECO:0000259" key="1">
    <source>
        <dbReference type="Pfam" id="PF13439"/>
    </source>
</evidence>
<organism evidence="2 3">
    <name type="scientific">Alsobacter soli</name>
    <dbReference type="NCBI Taxonomy" id="2109933"/>
    <lineage>
        <taxon>Bacteria</taxon>
        <taxon>Pseudomonadati</taxon>
        <taxon>Pseudomonadota</taxon>
        <taxon>Alphaproteobacteria</taxon>
        <taxon>Hyphomicrobiales</taxon>
        <taxon>Alsobacteraceae</taxon>
        <taxon>Alsobacter</taxon>
    </lineage>
</organism>
<gene>
    <name evidence="2" type="ORF">SLNSH_20885</name>
</gene>
<dbReference type="PANTHER" id="PTHR45947:SF3">
    <property type="entry name" value="SULFOQUINOVOSYL TRANSFERASE SQD2"/>
    <property type="match status" value="1"/>
</dbReference>
<comment type="caution">
    <text evidence="2">The sequence shown here is derived from an EMBL/GenBank/DDBJ whole genome shotgun (WGS) entry which is preliminary data.</text>
</comment>
<sequence length="365" mass="38932">MSALDTSDFAVASVSPAQRDEPLPWSAPAEGFFKVVVASDAWRPQVNGVVRTLEGLIAEAPGLGADIEVLGPDRFPSIPMPGYPDIQLAFPSARTIDSAITAVRPSAIHIATEGPVGFMVRRHCLRRGWPFTTCYHTRFPEYLAARAPIPLAWSYGAIRRFHAPAVATMAATPALASELASHGFDRLALWRRGVDVSLFAGGRPGVLDLPRPIFLCVARLAVEKTIDAFLALELPGSKVVVGDGPARNDLQARFPQAHFLGLLSGQALADVYASADAFVFPSRTDTFGLVMLEALAAGTPVAAFPVTGPRDVLGDSGCGVLSENLAEAAMQALNIPRERCRAYARGATMAESCRSFLEIVRRAAL</sequence>
<dbReference type="GO" id="GO:0016757">
    <property type="term" value="F:glycosyltransferase activity"/>
    <property type="evidence" value="ECO:0007669"/>
    <property type="project" value="UniProtKB-KW"/>
</dbReference>
<dbReference type="AlphaFoldDB" id="A0A2T1HN48"/>
<dbReference type="InterPro" id="IPR028098">
    <property type="entry name" value="Glyco_trans_4-like_N"/>
</dbReference>
<dbReference type="CDD" id="cd03814">
    <property type="entry name" value="GT4-like"/>
    <property type="match status" value="1"/>
</dbReference>
<feature type="domain" description="Glycosyltransferase subfamily 4-like N-terminal" evidence="1">
    <location>
        <begin position="48"/>
        <end position="197"/>
    </location>
</feature>
<dbReference type="SUPFAM" id="SSF53756">
    <property type="entry name" value="UDP-Glycosyltransferase/glycogen phosphorylase"/>
    <property type="match status" value="1"/>
</dbReference>
<dbReference type="RefSeq" id="WP_106339597.1">
    <property type="nucleotide sequence ID" value="NZ_PVZS01000032.1"/>
</dbReference>
<evidence type="ECO:0000313" key="2">
    <source>
        <dbReference type="EMBL" id="PSC03080.1"/>
    </source>
</evidence>
<dbReference type="EMBL" id="PVZS01000032">
    <property type="protein sequence ID" value="PSC03080.1"/>
    <property type="molecule type" value="Genomic_DNA"/>
</dbReference>
<dbReference type="OrthoDB" id="9802525at2"/>
<dbReference type="InterPro" id="IPR050194">
    <property type="entry name" value="Glycosyltransferase_grp1"/>
</dbReference>
<dbReference type="PANTHER" id="PTHR45947">
    <property type="entry name" value="SULFOQUINOVOSYL TRANSFERASE SQD2"/>
    <property type="match status" value="1"/>
</dbReference>
<name>A0A2T1HN48_9HYPH</name>